<keyword evidence="2" id="KW-1185">Reference proteome</keyword>
<dbReference type="Proteomes" id="UP001062846">
    <property type="component" value="Chromosome 6"/>
</dbReference>
<dbReference type="EMBL" id="CM046393">
    <property type="protein sequence ID" value="KAI8552906.1"/>
    <property type="molecule type" value="Genomic_DNA"/>
</dbReference>
<proteinExistence type="predicted"/>
<reference evidence="1" key="1">
    <citation type="submission" date="2022-02" db="EMBL/GenBank/DDBJ databases">
        <title>Plant Genome Project.</title>
        <authorList>
            <person name="Zhang R.-G."/>
        </authorList>
    </citation>
    <scope>NUCLEOTIDE SEQUENCE</scope>
    <source>
        <strain evidence="1">AT1</strain>
    </source>
</reference>
<sequence length="456" mass="52360">MDTHHRHRHQHGWPELPGELLELILDHPTMEPLDLLRCRDVCRSWRSTVANRYRSKAHSLLLPAVLFVPGNTRIASGTDDDAAGQVYRLNLSNDNVYRLNLSIYNNAFVDSNGKRFVCGATSSRGWLLLEDLTTSEFISHFFLFNPFTGIKLELPRTIFKQMYMSKSAMSASPRDPHCVIVVQSGINFQFSYCHVGDALWRPIFVTKLRHYDDIIYHRGRFYAVNRYDDCMLCFEFAADRDQPPTVTQIRPCCMEKDMSEEADQSGPGLSKYLVELPPCCCCSDGSNTFDLVLVTRGSRGNPFQSDYDTESGYDTTWFRVFKMDWIENTWREVNNFDCDNCNTTGKRKLALFLAHDESFFLCARALNQCKSNCIYFVGNLYRPFRSKGTDMGGFDLETKRIEPFYNSPFTRWFIPDVLSRLQSRDLKLLVEASEVASFSSLIKNATCTTVVQQVVA</sequence>
<protein>
    <submittedName>
        <fullName evidence="1">Uncharacterized protein</fullName>
    </submittedName>
</protein>
<name>A0ACC0NJ54_RHOML</name>
<evidence type="ECO:0000313" key="1">
    <source>
        <dbReference type="EMBL" id="KAI8552906.1"/>
    </source>
</evidence>
<evidence type="ECO:0000313" key="2">
    <source>
        <dbReference type="Proteomes" id="UP001062846"/>
    </source>
</evidence>
<organism evidence="1 2">
    <name type="scientific">Rhododendron molle</name>
    <name type="common">Chinese azalea</name>
    <name type="synonym">Azalea mollis</name>
    <dbReference type="NCBI Taxonomy" id="49168"/>
    <lineage>
        <taxon>Eukaryota</taxon>
        <taxon>Viridiplantae</taxon>
        <taxon>Streptophyta</taxon>
        <taxon>Embryophyta</taxon>
        <taxon>Tracheophyta</taxon>
        <taxon>Spermatophyta</taxon>
        <taxon>Magnoliopsida</taxon>
        <taxon>eudicotyledons</taxon>
        <taxon>Gunneridae</taxon>
        <taxon>Pentapetalae</taxon>
        <taxon>asterids</taxon>
        <taxon>Ericales</taxon>
        <taxon>Ericaceae</taxon>
        <taxon>Ericoideae</taxon>
        <taxon>Rhodoreae</taxon>
        <taxon>Rhododendron</taxon>
    </lineage>
</organism>
<gene>
    <name evidence="1" type="ORF">RHMOL_Rhmol06G0304800</name>
</gene>
<comment type="caution">
    <text evidence="1">The sequence shown here is derived from an EMBL/GenBank/DDBJ whole genome shotgun (WGS) entry which is preliminary data.</text>
</comment>
<accession>A0ACC0NJ54</accession>